<feature type="transmembrane region" description="Helical" evidence="2">
    <location>
        <begin position="80"/>
        <end position="103"/>
    </location>
</feature>
<organism evidence="4 5">
    <name type="scientific">Rarobacter faecitabidus</name>
    <dbReference type="NCBI Taxonomy" id="13243"/>
    <lineage>
        <taxon>Bacteria</taxon>
        <taxon>Bacillati</taxon>
        <taxon>Actinomycetota</taxon>
        <taxon>Actinomycetes</taxon>
        <taxon>Micrococcales</taxon>
        <taxon>Rarobacteraceae</taxon>
        <taxon>Rarobacter</taxon>
    </lineage>
</organism>
<proteinExistence type="predicted"/>
<dbReference type="InterPro" id="IPR002931">
    <property type="entry name" value="Transglutaminase-like"/>
</dbReference>
<evidence type="ECO:0000256" key="2">
    <source>
        <dbReference type="SAM" id="Phobius"/>
    </source>
</evidence>
<keyword evidence="2" id="KW-0472">Membrane</keyword>
<keyword evidence="2" id="KW-1133">Transmembrane helix</keyword>
<dbReference type="Proteomes" id="UP000315389">
    <property type="component" value="Unassembled WGS sequence"/>
</dbReference>
<feature type="transmembrane region" description="Helical" evidence="2">
    <location>
        <begin position="203"/>
        <end position="223"/>
    </location>
</feature>
<protein>
    <submittedName>
        <fullName evidence="4">Transglutaminase superfamily protein</fullName>
    </submittedName>
</protein>
<sequence>MSAPSTSEVRRGTWHKGERAGRILAIDAVAVAILFGLATWLAWPVYQSWYFIVSVVVAVALAAALAAGATVRRVRARNVWLLWLGVYLVSVTPAAIPSALWAFPANLRYGLWGALTGPVTAWKELVSLDPPVGSFGTALVPGYVVFGTVALGLVLLQLRRPAWVGWQLAASVVPLLFAILVGPAVLEDINGPLGRDWPSAREALIGAVWAVVAILWLTSRFAVRHRRVQAVEEGGQARGRLTVGAVARWFAGALTLALGGVVAVTFVPHWLPERAVARSVVQPHVIEPPADSPLAAYRAYFRPGTLDAELFTVTGKDVPSRVRIATLSSYRGDTFTAIDPRDPGTDFRQLAYRLSDVPGTPRDVRITIGELGGVWLPTAGQAVQVRYSGASALSLSASTYVSRSTTGLIVMAERSGGTLGLERGDRYDLTYVDPPAASSTARSPHLEPDWTDSDLPSMYAWLEREGIDLSTVGGVQQAVDALMAASYVGHSFDDPTGGTGNRASTWLAGLPGTYEFRPSYAGHALRSIDDRVFAPLLSDDYVPCSGPQDTQCAAVVGDDEQFAVAAALIAQSAGYPSRVVLGADVAANGLVRGRDMRAWAEIQSADGQWAPIEATARTDNTFVEQESQPQWRDHNNPVDRDETVQTPPPDVRSQTGGHANDSPAGEHVAGSGSATLVKIAAMTSLGLLFLLLLTMPFWLALWLKSSKRKRRATRGSAEDQIAAGWDEYIDRIVDLGTPPPGTATRTEFAGGLGDAESSRLAILADAAVFGDRDPQAAEREEYWRLLSDTLANRYRDATAGERLRAKISWRSLMKDRRRGAESGSERIQS</sequence>
<feature type="transmembrane region" description="Helical" evidence="2">
    <location>
        <begin position="249"/>
        <end position="271"/>
    </location>
</feature>
<evidence type="ECO:0000313" key="5">
    <source>
        <dbReference type="Proteomes" id="UP000315389"/>
    </source>
</evidence>
<feature type="domain" description="Transglutaminase-like" evidence="3">
    <location>
        <begin position="555"/>
        <end position="613"/>
    </location>
</feature>
<dbReference type="AlphaFoldDB" id="A0A542ZTS0"/>
<evidence type="ECO:0000313" key="4">
    <source>
        <dbReference type="EMBL" id="TQL63751.1"/>
    </source>
</evidence>
<feature type="compositionally biased region" description="Basic and acidic residues" evidence="1">
    <location>
        <begin position="631"/>
        <end position="643"/>
    </location>
</feature>
<keyword evidence="5" id="KW-1185">Reference proteome</keyword>
<feature type="transmembrane region" description="Helical" evidence="2">
    <location>
        <begin position="679"/>
        <end position="703"/>
    </location>
</feature>
<dbReference type="OrthoDB" id="3651060at2"/>
<feature type="transmembrane region" description="Helical" evidence="2">
    <location>
        <begin position="163"/>
        <end position="183"/>
    </location>
</feature>
<feature type="transmembrane region" description="Helical" evidence="2">
    <location>
        <begin position="135"/>
        <end position="156"/>
    </location>
</feature>
<feature type="region of interest" description="Disordered" evidence="1">
    <location>
        <begin position="622"/>
        <end position="669"/>
    </location>
</feature>
<dbReference type="EMBL" id="VFOS01000001">
    <property type="protein sequence ID" value="TQL63751.1"/>
    <property type="molecule type" value="Genomic_DNA"/>
</dbReference>
<feature type="transmembrane region" description="Helical" evidence="2">
    <location>
        <begin position="21"/>
        <end position="43"/>
    </location>
</feature>
<accession>A0A542ZTS0</accession>
<dbReference type="SUPFAM" id="SSF54001">
    <property type="entry name" value="Cysteine proteinases"/>
    <property type="match status" value="1"/>
</dbReference>
<dbReference type="Pfam" id="PF01841">
    <property type="entry name" value="Transglut_core"/>
    <property type="match status" value="1"/>
</dbReference>
<reference evidence="4 5" key="1">
    <citation type="submission" date="2019-06" db="EMBL/GenBank/DDBJ databases">
        <title>Sequencing the genomes of 1000 actinobacteria strains.</title>
        <authorList>
            <person name="Klenk H.-P."/>
        </authorList>
    </citation>
    <scope>NUCLEOTIDE SEQUENCE [LARGE SCALE GENOMIC DNA]</scope>
    <source>
        <strain evidence="4 5">DSM 4813</strain>
    </source>
</reference>
<dbReference type="RefSeq" id="WP_142118152.1">
    <property type="nucleotide sequence ID" value="NZ_BAAASV010000002.1"/>
</dbReference>
<name>A0A542ZTS0_RARFA</name>
<evidence type="ECO:0000259" key="3">
    <source>
        <dbReference type="Pfam" id="PF01841"/>
    </source>
</evidence>
<keyword evidence="2" id="KW-0812">Transmembrane</keyword>
<dbReference type="InterPro" id="IPR038765">
    <property type="entry name" value="Papain-like_cys_pep_sf"/>
</dbReference>
<gene>
    <name evidence="4" type="ORF">FB461_0224</name>
</gene>
<evidence type="ECO:0000256" key="1">
    <source>
        <dbReference type="SAM" id="MobiDB-lite"/>
    </source>
</evidence>
<comment type="caution">
    <text evidence="4">The sequence shown here is derived from an EMBL/GenBank/DDBJ whole genome shotgun (WGS) entry which is preliminary data.</text>
</comment>
<feature type="transmembrane region" description="Helical" evidence="2">
    <location>
        <begin position="49"/>
        <end position="68"/>
    </location>
</feature>